<sequence>MISTTTKLEDRPTTPMEAVCKVEARSLSTHHPTTSRKSSYTSTQFMYAEQFPLTTPCHATQGDKVLIPFPSVSSVHPICSLTTTVLPMATRKSRRSAFPLVRGMCYGVDRPPNHVKTK</sequence>
<proteinExistence type="predicted"/>
<reference evidence="1" key="1">
    <citation type="journal article" date="2016" name="Gigascience">
        <title>De novo construction of an expanded transcriptome assembly for the western tarnished plant bug, Lygus hesperus.</title>
        <authorList>
            <person name="Tassone E.E."/>
            <person name="Geib S.M."/>
            <person name="Hall B."/>
            <person name="Fabrick J.A."/>
            <person name="Brent C.S."/>
            <person name="Hull J.J."/>
        </authorList>
    </citation>
    <scope>NUCLEOTIDE SEQUENCE</scope>
</reference>
<accession>A0A146KN98</accession>
<protein>
    <submittedName>
        <fullName evidence="1">Uncharacterized protein</fullName>
    </submittedName>
</protein>
<evidence type="ECO:0000313" key="1">
    <source>
        <dbReference type="EMBL" id="JAP96945.1"/>
    </source>
</evidence>
<gene>
    <name evidence="1" type="ORF">g.82162</name>
</gene>
<name>A0A146KN98_LYGHE</name>
<organism evidence="1">
    <name type="scientific">Lygus hesperus</name>
    <name type="common">Western plant bug</name>
    <dbReference type="NCBI Taxonomy" id="30085"/>
    <lineage>
        <taxon>Eukaryota</taxon>
        <taxon>Metazoa</taxon>
        <taxon>Ecdysozoa</taxon>
        <taxon>Arthropoda</taxon>
        <taxon>Hexapoda</taxon>
        <taxon>Insecta</taxon>
        <taxon>Pterygota</taxon>
        <taxon>Neoptera</taxon>
        <taxon>Paraneoptera</taxon>
        <taxon>Hemiptera</taxon>
        <taxon>Heteroptera</taxon>
        <taxon>Panheteroptera</taxon>
        <taxon>Cimicomorpha</taxon>
        <taxon>Miridae</taxon>
        <taxon>Mirini</taxon>
        <taxon>Lygus</taxon>
    </lineage>
</organism>
<dbReference type="AlphaFoldDB" id="A0A146KN98"/>
<dbReference type="EMBL" id="GDHC01021683">
    <property type="protein sequence ID" value="JAP96945.1"/>
    <property type="molecule type" value="Transcribed_RNA"/>
</dbReference>